<proteinExistence type="predicted"/>
<protein>
    <submittedName>
        <fullName evidence="1">Uncharacterized protein</fullName>
    </submittedName>
</protein>
<evidence type="ECO:0000313" key="1">
    <source>
        <dbReference type="EMBL" id="GAA4797695.1"/>
    </source>
</evidence>
<dbReference type="Proteomes" id="UP001501265">
    <property type="component" value="Unassembled WGS sequence"/>
</dbReference>
<sequence>MSEGGSDAEKSRDLSDHPGWFGWGYGDGRGGFVLAIHADWPAYPCSPGGVHGLFDLAQFPEGTRFEPMDDIDRCVLFNAYNYDSKKPHPPRDPWSRDAFQVAIWHEDLLRLRKEGLISGVTPISHREWELRRRIEMGWKRGVRYFTKDDQGNSREISLPSLPELPVEEDFWDGDPYTYPAFEEDGNESPLTITASGWEVVTQQLSEQVELPEFLPDLRKLLDNELYDHAVREVGIAVESALRDVVGNDDGYGQRLVGEFIDHLHDEVFVYNTMLKIYRLRLRTFFKFVRNPHAHRKISLTRPHALSLTAHALHLLSDIQQFGGEGDQQ</sequence>
<name>A0ABP9BPC8_9ACTN</name>
<comment type="caution">
    <text evidence="1">The sequence shown here is derived from an EMBL/GenBank/DDBJ whole genome shotgun (WGS) entry which is preliminary data.</text>
</comment>
<evidence type="ECO:0000313" key="2">
    <source>
        <dbReference type="Proteomes" id="UP001501265"/>
    </source>
</evidence>
<dbReference type="EMBL" id="BAABIG010000022">
    <property type="protein sequence ID" value="GAA4797695.1"/>
    <property type="molecule type" value="Genomic_DNA"/>
</dbReference>
<reference evidence="2" key="1">
    <citation type="journal article" date="2019" name="Int. J. Syst. Evol. Microbiol.">
        <title>The Global Catalogue of Microorganisms (GCM) 10K type strain sequencing project: providing services to taxonomists for standard genome sequencing and annotation.</title>
        <authorList>
            <consortium name="The Broad Institute Genomics Platform"/>
            <consortium name="The Broad Institute Genome Sequencing Center for Infectious Disease"/>
            <person name="Wu L."/>
            <person name="Ma J."/>
        </authorList>
    </citation>
    <scope>NUCLEOTIDE SEQUENCE [LARGE SCALE GENOMIC DNA]</scope>
    <source>
        <strain evidence="2">JCM 18081</strain>
    </source>
</reference>
<gene>
    <name evidence="1" type="ORF">GCM10023220_26290</name>
</gene>
<dbReference type="RefSeq" id="WP_143052011.1">
    <property type="nucleotide sequence ID" value="NZ_BAABIG010000022.1"/>
</dbReference>
<keyword evidence="2" id="KW-1185">Reference proteome</keyword>
<organism evidence="1 2">
    <name type="scientific">Streptomyces ziwulingensis</name>
    <dbReference type="NCBI Taxonomy" id="1045501"/>
    <lineage>
        <taxon>Bacteria</taxon>
        <taxon>Bacillati</taxon>
        <taxon>Actinomycetota</taxon>
        <taxon>Actinomycetes</taxon>
        <taxon>Kitasatosporales</taxon>
        <taxon>Streptomycetaceae</taxon>
        <taxon>Streptomyces</taxon>
    </lineage>
</organism>
<accession>A0ABP9BPC8</accession>